<dbReference type="Proteomes" id="UP000325811">
    <property type="component" value="Chromosome II"/>
</dbReference>
<dbReference type="EMBL" id="LR699554">
    <property type="protein sequence ID" value="VVD32846.1"/>
    <property type="molecule type" value="Genomic_DNA"/>
</dbReference>
<proteinExistence type="predicted"/>
<reference evidence="1 2" key="1">
    <citation type="submission" date="2019-08" db="EMBL/GenBank/DDBJ databases">
        <authorList>
            <person name="Herpell B J."/>
        </authorList>
    </citation>
    <scope>NUCLEOTIDE SEQUENCE [LARGE SCALE GENOMIC DNA]</scope>
    <source>
        <strain evidence="2">Msb3</strain>
    </source>
</reference>
<organism evidence="1 2">
    <name type="scientific">Paraburkholderia dioscoreae</name>
    <dbReference type="NCBI Taxonomy" id="2604047"/>
    <lineage>
        <taxon>Bacteria</taxon>
        <taxon>Pseudomonadati</taxon>
        <taxon>Pseudomonadota</taxon>
        <taxon>Betaproteobacteria</taxon>
        <taxon>Burkholderiales</taxon>
        <taxon>Burkholderiaceae</taxon>
        <taxon>Paraburkholderia</taxon>
    </lineage>
</organism>
<protein>
    <submittedName>
        <fullName evidence="1">Uncharacterized protein</fullName>
    </submittedName>
</protein>
<gene>
    <name evidence="1" type="ORF">PDMSB3_1562</name>
</gene>
<dbReference type="AlphaFoldDB" id="A0A5Q4ZLX1"/>
<evidence type="ECO:0000313" key="1">
    <source>
        <dbReference type="EMBL" id="VVD32846.1"/>
    </source>
</evidence>
<dbReference type="KEGG" id="pdio:PDMSB3_1562.1"/>
<keyword evidence="2" id="KW-1185">Reference proteome</keyword>
<sequence length="61" mass="7101">MSAPRGNGADETARCWHRHSRQTFVDEYRKPVWCRKNGTPKEDTQDSGPFNPVHSIRVVQY</sequence>
<evidence type="ECO:0000313" key="2">
    <source>
        <dbReference type="Proteomes" id="UP000325811"/>
    </source>
</evidence>
<name>A0A5Q4ZLX1_9BURK</name>
<accession>A0A5Q4ZLX1</accession>